<comment type="caution">
    <text evidence="1">The sequence shown here is derived from an EMBL/GenBank/DDBJ whole genome shotgun (WGS) entry which is preliminary data.</text>
</comment>
<accession>A0A742XU21</accession>
<gene>
    <name evidence="1" type="ORF">G8L18_004569</name>
</gene>
<evidence type="ECO:0000313" key="1">
    <source>
        <dbReference type="EMBL" id="HAF1739047.1"/>
    </source>
</evidence>
<protein>
    <submittedName>
        <fullName evidence="1">Major capsid protein</fullName>
    </submittedName>
</protein>
<name>A0A742XU21_SALER</name>
<organism evidence="1">
    <name type="scientific">Salmonella enterica</name>
    <name type="common">Salmonella choleraesuis</name>
    <dbReference type="NCBI Taxonomy" id="28901"/>
    <lineage>
        <taxon>Bacteria</taxon>
        <taxon>Pseudomonadati</taxon>
        <taxon>Pseudomonadota</taxon>
        <taxon>Gammaproteobacteria</taxon>
        <taxon>Enterobacterales</taxon>
        <taxon>Enterobacteriaceae</taxon>
        <taxon>Salmonella</taxon>
    </lineage>
</organism>
<dbReference type="InterPro" id="IPR005564">
    <property type="entry name" value="Major_capsid_GpE"/>
</dbReference>
<reference evidence="1" key="2">
    <citation type="submission" date="2020-02" db="EMBL/GenBank/DDBJ databases">
        <authorList>
            <consortium name="NCBI Pathogen Detection Project"/>
        </authorList>
    </citation>
    <scope>NUCLEOTIDE SEQUENCE</scope>
    <source>
        <strain evidence="1">MA.CK_98/00009211</strain>
    </source>
</reference>
<dbReference type="EMBL" id="DAAUJH010000029">
    <property type="protein sequence ID" value="HAF1739047.1"/>
    <property type="molecule type" value="Genomic_DNA"/>
</dbReference>
<feature type="non-terminal residue" evidence="1">
    <location>
        <position position="95"/>
    </location>
</feature>
<dbReference type="AlphaFoldDB" id="A0A742XU21"/>
<reference evidence="1" key="1">
    <citation type="journal article" date="2018" name="Genome Biol.">
        <title>SKESA: strategic k-mer extension for scrupulous assemblies.</title>
        <authorList>
            <person name="Souvorov A."/>
            <person name="Agarwala R."/>
            <person name="Lipman D.J."/>
        </authorList>
    </citation>
    <scope>NUCLEOTIDE SEQUENCE</scope>
    <source>
        <strain evidence="1">MA.CK_98/00009211</strain>
    </source>
</reference>
<dbReference type="Pfam" id="PF03864">
    <property type="entry name" value="Phage_cap_E"/>
    <property type="match status" value="1"/>
</dbReference>
<sequence length="95" mass="10937">MPNIDIFERRTMLEPVIQNFEPRRFLLRTFFPGISTFNTEKVDLDFVRGGRTMAPFVGKGYGSKTVERHGFETKTLRPPLVAPDLVTTAEHLLNR</sequence>
<dbReference type="Gene3D" id="3.15.30.10">
    <property type="entry name" value="putative capsid protein of prophage domain like"/>
    <property type="match status" value="1"/>
</dbReference>
<proteinExistence type="predicted"/>